<dbReference type="InterPro" id="IPR011024">
    <property type="entry name" value="G_crystallin-like"/>
</dbReference>
<evidence type="ECO:0000313" key="4">
    <source>
        <dbReference type="Proteomes" id="UP001589810"/>
    </source>
</evidence>
<dbReference type="SUPFAM" id="SSF49695">
    <property type="entry name" value="gamma-Crystallin-like"/>
    <property type="match status" value="1"/>
</dbReference>
<keyword evidence="2" id="KW-0732">Signal</keyword>
<evidence type="ECO:0000313" key="3">
    <source>
        <dbReference type="EMBL" id="MFC0547233.1"/>
    </source>
</evidence>
<feature type="signal peptide" evidence="2">
    <location>
        <begin position="1"/>
        <end position="21"/>
    </location>
</feature>
<comment type="caution">
    <text evidence="3">The sequence shown here is derived from an EMBL/GenBank/DDBJ whole genome shotgun (WGS) entry which is preliminary data.</text>
</comment>
<dbReference type="RefSeq" id="WP_273937471.1">
    <property type="nucleotide sequence ID" value="NZ_CP097263.1"/>
</dbReference>
<feature type="compositionally biased region" description="Polar residues" evidence="1">
    <location>
        <begin position="48"/>
        <end position="58"/>
    </location>
</feature>
<dbReference type="PANTHER" id="PTHR39335:SF1">
    <property type="entry name" value="BLL4220 PROTEIN"/>
    <property type="match status" value="1"/>
</dbReference>
<protein>
    <recommendedName>
        <fullName evidence="5">Lipoprotein</fullName>
    </recommendedName>
</protein>
<dbReference type="Proteomes" id="UP001589810">
    <property type="component" value="Unassembled WGS sequence"/>
</dbReference>
<feature type="chain" id="PRO_5046398022" description="Lipoprotein" evidence="2">
    <location>
        <begin position="22"/>
        <end position="399"/>
    </location>
</feature>
<feature type="region of interest" description="Disordered" evidence="1">
    <location>
        <begin position="48"/>
        <end position="68"/>
    </location>
</feature>
<dbReference type="InterPro" id="IPR005297">
    <property type="entry name" value="Lipoprotein_repeat"/>
</dbReference>
<dbReference type="Pfam" id="PF03640">
    <property type="entry name" value="Lipoprotein_15"/>
    <property type="match status" value="2"/>
</dbReference>
<dbReference type="EMBL" id="JBHLUD010000013">
    <property type="protein sequence ID" value="MFC0547233.1"/>
    <property type="molecule type" value="Genomic_DNA"/>
</dbReference>
<evidence type="ECO:0000256" key="1">
    <source>
        <dbReference type="SAM" id="MobiDB-lite"/>
    </source>
</evidence>
<feature type="compositionally biased region" description="Low complexity" evidence="1">
    <location>
        <begin position="197"/>
        <end position="212"/>
    </location>
</feature>
<feature type="region of interest" description="Disordered" evidence="1">
    <location>
        <begin position="189"/>
        <end position="212"/>
    </location>
</feature>
<dbReference type="PROSITE" id="PS51257">
    <property type="entry name" value="PROKAR_LIPOPROTEIN"/>
    <property type="match status" value="1"/>
</dbReference>
<evidence type="ECO:0000256" key="2">
    <source>
        <dbReference type="SAM" id="SignalP"/>
    </source>
</evidence>
<evidence type="ECO:0008006" key="5">
    <source>
        <dbReference type="Google" id="ProtNLM"/>
    </source>
</evidence>
<keyword evidence="4" id="KW-1185">Reference proteome</keyword>
<organism evidence="3 4">
    <name type="scientific">Kutzneria chonburiensis</name>
    <dbReference type="NCBI Taxonomy" id="1483604"/>
    <lineage>
        <taxon>Bacteria</taxon>
        <taxon>Bacillati</taxon>
        <taxon>Actinomycetota</taxon>
        <taxon>Actinomycetes</taxon>
        <taxon>Pseudonocardiales</taxon>
        <taxon>Pseudonocardiaceae</taxon>
        <taxon>Kutzneria</taxon>
    </lineage>
</organism>
<dbReference type="PANTHER" id="PTHR39335">
    <property type="entry name" value="BLL4220 PROTEIN"/>
    <property type="match status" value="1"/>
</dbReference>
<name>A0ABV6N3R3_9PSEU</name>
<gene>
    <name evidence="3" type="ORF">ACFFH7_37385</name>
</gene>
<accession>A0ABV6N3R3</accession>
<sequence length="399" mass="41152">MSRKTVVSLAALIAGAAAMLAACGTPEAPTASPATSNVADSTPLNLLQGTAKSNNATPGTGDWAPQGAPADVSRAWVSLRAGKAGDLDPVVLNAANRVVYVFDKDEKNKSNCVDACRDTWPPVELGKTPKVMWAGINPHDLGVIRRPDDHNLQLTLKGRPLYLFSGDKKAFDTNGEAVKNTWWAVTPDGQRNFGKNTPPGSTAPTTTAPTGAPTTALTGKSAILFDDANFSDNGASQGVAGPGCQNVFRPDVASSVTIDGPVKLWDGPNCTGKSVVITGDVKDLKTVGMDNAVRSIRFGDGGGQTPPTTTTGNAALTATSAILDSGKNLSEPQGSQAVSGPGCANVTTPSLVSSIQADGTYKLWTGKDCTGKSMIVTGNQNDLSTIGFDKMVYSIRFAG</sequence>
<proteinExistence type="predicted"/>
<reference evidence="3 4" key="1">
    <citation type="submission" date="2024-09" db="EMBL/GenBank/DDBJ databases">
        <authorList>
            <person name="Sun Q."/>
            <person name="Mori K."/>
        </authorList>
    </citation>
    <scope>NUCLEOTIDE SEQUENCE [LARGE SCALE GENOMIC DNA]</scope>
    <source>
        <strain evidence="3 4">TBRC 1432</strain>
    </source>
</reference>
<dbReference type="Gene3D" id="2.60.20.10">
    <property type="entry name" value="Crystallins"/>
    <property type="match status" value="1"/>
</dbReference>